<dbReference type="EMBL" id="LWDV01000010">
    <property type="protein sequence ID" value="OCL25451.1"/>
    <property type="molecule type" value="Genomic_DNA"/>
</dbReference>
<comment type="caution">
    <text evidence="1">The sequence shown here is derived from an EMBL/GenBank/DDBJ whole genome shotgun (WGS) entry which is preliminary data.</text>
</comment>
<sequence length="347" mass="42036">MIEGNNISTRVKFGFIDRVMKEYKIQNSGFGDTLIDLCFEICETEEEWRHLVKKLNNNPSDWDKELMMDIYKNALDDDEAYLVERNKKLLYGMDYWDLATFYIDRSNIKKAIEITKEGILKGKGRVTELYEYYFNYFANKNNLEELEWLVEQALKRGKEGKNMLDRLFEYHKKQGDYKKAKDILQKSYKFIRNNGYYEEYKRAKEFLKENDFELLEDEIIKKAKDNNIEEYLEICLDKGSKEDALNILLDICSEESYYYWTNRFDNFAKRLKEEFPKQIVEYYWKSALRKIAQKKREEYRVAAIYLKEAKGIYIHLLEDRSTWKKRFSALKLEFKRRRALLDEISHL</sequence>
<gene>
    <name evidence="1" type="ORF">U472_13970</name>
</gene>
<reference evidence="1 2" key="2">
    <citation type="submission" date="2016-08" db="EMBL/GenBank/DDBJ databases">
        <title>Orenia metallireducens sp. nov. strain Z6, a Novel Metal-reducing Firmicute from the Deep Subsurface.</title>
        <authorList>
            <person name="Maxim B.I."/>
            <person name="Kenneth K."/>
            <person name="Flynn T.M."/>
            <person name="Oloughlin E.J."/>
            <person name="Locke R.A."/>
            <person name="Weber J.R."/>
            <person name="Egan S.M."/>
            <person name="Mackie R.I."/>
            <person name="Cann I.K."/>
        </authorList>
    </citation>
    <scope>NUCLEOTIDE SEQUENCE [LARGE SCALE GENOMIC DNA]</scope>
    <source>
        <strain evidence="1 2">Z6</strain>
    </source>
</reference>
<dbReference type="Gene3D" id="1.25.40.10">
    <property type="entry name" value="Tetratricopeptide repeat domain"/>
    <property type="match status" value="1"/>
</dbReference>
<evidence type="ECO:0008006" key="3">
    <source>
        <dbReference type="Google" id="ProtNLM"/>
    </source>
</evidence>
<dbReference type="AlphaFoldDB" id="A0A1C0A5N2"/>
<dbReference type="InterPro" id="IPR011990">
    <property type="entry name" value="TPR-like_helical_dom_sf"/>
</dbReference>
<keyword evidence="2" id="KW-1185">Reference proteome</keyword>
<organism evidence="1 2">
    <name type="scientific">Orenia metallireducens</name>
    <dbReference type="NCBI Taxonomy" id="1413210"/>
    <lineage>
        <taxon>Bacteria</taxon>
        <taxon>Bacillati</taxon>
        <taxon>Bacillota</taxon>
        <taxon>Clostridia</taxon>
        <taxon>Halanaerobiales</taxon>
        <taxon>Halobacteroidaceae</taxon>
        <taxon>Orenia</taxon>
    </lineage>
</organism>
<accession>A0A1C0A5N2</accession>
<evidence type="ECO:0000313" key="1">
    <source>
        <dbReference type="EMBL" id="OCL25451.1"/>
    </source>
</evidence>
<dbReference type="Proteomes" id="UP000093514">
    <property type="component" value="Unassembled WGS sequence"/>
</dbReference>
<evidence type="ECO:0000313" key="2">
    <source>
        <dbReference type="Proteomes" id="UP000093514"/>
    </source>
</evidence>
<protein>
    <recommendedName>
        <fullName evidence="3">Tetratricopeptide repeat-containing protein</fullName>
    </recommendedName>
</protein>
<name>A0A1C0A5N2_9FIRM</name>
<reference evidence="2" key="1">
    <citation type="submission" date="2016-07" db="EMBL/GenBank/DDBJ databases">
        <authorList>
            <person name="Florea S."/>
            <person name="Webb J.S."/>
            <person name="Jaromczyk J."/>
            <person name="Schardl C.L."/>
        </authorList>
    </citation>
    <scope>NUCLEOTIDE SEQUENCE [LARGE SCALE GENOMIC DNA]</scope>
    <source>
        <strain evidence="2">Z6</strain>
    </source>
</reference>
<proteinExistence type="predicted"/>